<organism evidence="2 3">
    <name type="scientific">Nocardioides lianchengensis</name>
    <dbReference type="NCBI Taxonomy" id="1045774"/>
    <lineage>
        <taxon>Bacteria</taxon>
        <taxon>Bacillati</taxon>
        <taxon>Actinomycetota</taxon>
        <taxon>Actinomycetes</taxon>
        <taxon>Propionibacteriales</taxon>
        <taxon>Nocardioidaceae</taxon>
        <taxon>Nocardioides</taxon>
    </lineage>
</organism>
<dbReference type="Proteomes" id="UP000199034">
    <property type="component" value="Unassembled WGS sequence"/>
</dbReference>
<dbReference type="AlphaFoldDB" id="A0A1G6LTS3"/>
<dbReference type="SUPFAM" id="SSF52266">
    <property type="entry name" value="SGNH hydrolase"/>
    <property type="match status" value="1"/>
</dbReference>
<dbReference type="Gene3D" id="3.40.50.1110">
    <property type="entry name" value="SGNH hydrolase"/>
    <property type="match status" value="1"/>
</dbReference>
<dbReference type="Gene3D" id="2.60.120.260">
    <property type="entry name" value="Galactose-binding domain-like"/>
    <property type="match status" value="1"/>
</dbReference>
<keyword evidence="2" id="KW-0378">Hydrolase</keyword>
<dbReference type="OrthoDB" id="3288625at2"/>
<dbReference type="EMBL" id="FMZM01000002">
    <property type="protein sequence ID" value="SDC46609.1"/>
    <property type="molecule type" value="Genomic_DNA"/>
</dbReference>
<reference evidence="2 3" key="1">
    <citation type="submission" date="2016-10" db="EMBL/GenBank/DDBJ databases">
        <authorList>
            <person name="de Groot N.N."/>
        </authorList>
    </citation>
    <scope>NUCLEOTIDE SEQUENCE [LARGE SCALE GENOMIC DNA]</scope>
    <source>
        <strain evidence="2 3">CGMCC 4.6858</strain>
    </source>
</reference>
<accession>A0A1G6LTS3</accession>
<dbReference type="InterPro" id="IPR036514">
    <property type="entry name" value="SGNH_hydro_sf"/>
</dbReference>
<dbReference type="GO" id="GO:0016787">
    <property type="term" value="F:hydrolase activity"/>
    <property type="evidence" value="ECO:0007669"/>
    <property type="project" value="UniProtKB-KW"/>
</dbReference>
<keyword evidence="3" id="KW-1185">Reference proteome</keyword>
<feature type="domain" description="SGNH hydrolase-type esterase" evidence="1">
    <location>
        <begin position="301"/>
        <end position="447"/>
    </location>
</feature>
<name>A0A1G6LTS3_9ACTN</name>
<evidence type="ECO:0000259" key="1">
    <source>
        <dbReference type="Pfam" id="PF13472"/>
    </source>
</evidence>
<gene>
    <name evidence="2" type="ORF">SAMN05421872_102357</name>
</gene>
<protein>
    <submittedName>
        <fullName evidence="2">GDSL-like Lipase/Acylhydrolase family protein</fullName>
    </submittedName>
</protein>
<sequence length="462" mass="47494">MPETTPNGAPYPLPSDPNDVPGYLKALAEWADEQLAAGAELNDATMKAALESGGLFATAVTASIDGVVAPAVATEEARSNAAYAPKQIAPTTAAAVGVYDRRLNVYNLKPKHLRKARARLAAARAGVGTFSWAMVGDSTAAGVGAAVATTSLPALVASLLSARGVLLTSSGLALGTYGTINDVRVTKTGTWGARSGDANMAFTVTGGDKIVFAFTATDGIQLQLFFGRKSTAFTVKIDGADITGGTLTGATRSGATITPDNTEALGTYVSPALSGGAHTIEVTLTTGTGNRLEVIGAEQVRSGTGLRMMNFGVGSTKIAALAATGTNWFKNGHLPVAAAPAGFAADLVSLDMEINDATPGSATMVATYKADYQTAIDRLRANGADLILHTSNPCNGYDFTAYTKAIYELADTNDLPVIDFQDRWATYTSANGYGLMSDNLHPNASGYTEKAQALLTALGFAA</sequence>
<evidence type="ECO:0000313" key="3">
    <source>
        <dbReference type="Proteomes" id="UP000199034"/>
    </source>
</evidence>
<dbReference type="InterPro" id="IPR013830">
    <property type="entry name" value="SGNH_hydro"/>
</dbReference>
<dbReference type="RefSeq" id="WP_090851774.1">
    <property type="nucleotide sequence ID" value="NZ_FMZM01000002.1"/>
</dbReference>
<proteinExistence type="predicted"/>
<dbReference type="CDD" id="cd00229">
    <property type="entry name" value="SGNH_hydrolase"/>
    <property type="match status" value="1"/>
</dbReference>
<dbReference type="STRING" id="1045774.SAMN05421872_102357"/>
<evidence type="ECO:0000313" key="2">
    <source>
        <dbReference type="EMBL" id="SDC46609.1"/>
    </source>
</evidence>
<dbReference type="Pfam" id="PF13472">
    <property type="entry name" value="Lipase_GDSL_2"/>
    <property type="match status" value="1"/>
</dbReference>